<keyword evidence="2" id="KW-1185">Reference proteome</keyword>
<reference evidence="1" key="1">
    <citation type="journal article" date="2014" name="Int. J. Syst. Evol. Microbiol.">
        <title>Complete genome sequence of Corynebacterium casei LMG S-19264T (=DSM 44701T), isolated from a smear-ripened cheese.</title>
        <authorList>
            <consortium name="US DOE Joint Genome Institute (JGI-PGF)"/>
            <person name="Walter F."/>
            <person name="Albersmeier A."/>
            <person name="Kalinowski J."/>
            <person name="Ruckert C."/>
        </authorList>
    </citation>
    <scope>NUCLEOTIDE SEQUENCE</scope>
    <source>
        <strain evidence="1">CCM 7897</strain>
    </source>
</reference>
<name>A0A917BS29_9HYPH</name>
<evidence type="ECO:0000313" key="1">
    <source>
        <dbReference type="EMBL" id="GGF56651.1"/>
    </source>
</evidence>
<organism evidence="1 2">
    <name type="scientific">Azorhizobium oxalatiphilum</name>
    <dbReference type="NCBI Taxonomy" id="980631"/>
    <lineage>
        <taxon>Bacteria</taxon>
        <taxon>Pseudomonadati</taxon>
        <taxon>Pseudomonadota</taxon>
        <taxon>Alphaproteobacteria</taxon>
        <taxon>Hyphomicrobiales</taxon>
        <taxon>Xanthobacteraceae</taxon>
        <taxon>Azorhizobium</taxon>
    </lineage>
</organism>
<proteinExistence type="predicted"/>
<dbReference type="EMBL" id="BMCT01000001">
    <property type="protein sequence ID" value="GGF56651.1"/>
    <property type="molecule type" value="Genomic_DNA"/>
</dbReference>
<comment type="caution">
    <text evidence="1">The sequence shown here is derived from an EMBL/GenBank/DDBJ whole genome shotgun (WGS) entry which is preliminary data.</text>
</comment>
<dbReference type="AlphaFoldDB" id="A0A917BS29"/>
<reference evidence="1" key="2">
    <citation type="submission" date="2020-09" db="EMBL/GenBank/DDBJ databases">
        <authorList>
            <person name="Sun Q."/>
            <person name="Sedlacek I."/>
        </authorList>
    </citation>
    <scope>NUCLEOTIDE SEQUENCE</scope>
    <source>
        <strain evidence="1">CCM 7897</strain>
    </source>
</reference>
<gene>
    <name evidence="1" type="ORF">GCM10007301_15420</name>
</gene>
<protein>
    <submittedName>
        <fullName evidence="1">Uncharacterized protein</fullName>
    </submittedName>
</protein>
<sequence>MANIVTIRGAQVDADDPCALWQALYAFKLAVLAGERVEEIEVRSPVTTRRSRFGASSMSDLEAELDRLQASCEAKSGRRRRYAIRGTYRPY</sequence>
<accession>A0A917BS29</accession>
<evidence type="ECO:0000313" key="2">
    <source>
        <dbReference type="Proteomes" id="UP000606044"/>
    </source>
</evidence>
<dbReference type="Proteomes" id="UP000606044">
    <property type="component" value="Unassembled WGS sequence"/>
</dbReference>
<dbReference type="RefSeq" id="WP_188576855.1">
    <property type="nucleotide sequence ID" value="NZ_BMCT01000001.1"/>
</dbReference>